<dbReference type="InterPro" id="IPR037682">
    <property type="entry name" value="TonB_C"/>
</dbReference>
<dbReference type="SUPFAM" id="SSF74653">
    <property type="entry name" value="TolA/TonB C-terminal domain"/>
    <property type="match status" value="2"/>
</dbReference>
<dbReference type="InterPro" id="IPR052173">
    <property type="entry name" value="Beta-lactam_resp_regulator"/>
</dbReference>
<dbReference type="RefSeq" id="WP_147087243.1">
    <property type="nucleotide sequence ID" value="NZ_VORM01000015.1"/>
</dbReference>
<feature type="domain" description="TonB C-terminal" evidence="2">
    <location>
        <begin position="457"/>
        <end position="526"/>
    </location>
</feature>
<reference evidence="4 5" key="1">
    <citation type="submission" date="2019-08" db="EMBL/GenBank/DDBJ databases">
        <title>Genomes of Subsaximicrobium wynnwilliamsii strains.</title>
        <authorList>
            <person name="Bowman J.P."/>
        </authorList>
    </citation>
    <scope>NUCLEOTIDE SEQUENCE [LARGE SCALE GENOMIC DNA]</scope>
    <source>
        <strain evidence="4 5">2-80-2</strain>
    </source>
</reference>
<dbReference type="Proteomes" id="UP000321578">
    <property type="component" value="Unassembled WGS sequence"/>
</dbReference>
<dbReference type="Pfam" id="PF03544">
    <property type="entry name" value="TonB_C"/>
    <property type="match status" value="2"/>
</dbReference>
<dbReference type="PANTHER" id="PTHR34978">
    <property type="entry name" value="POSSIBLE SENSOR-TRANSDUCER PROTEIN BLAR"/>
    <property type="match status" value="1"/>
</dbReference>
<dbReference type="CDD" id="cd07341">
    <property type="entry name" value="M56_BlaR1_MecR1_like"/>
    <property type="match status" value="1"/>
</dbReference>
<comment type="caution">
    <text evidence="4">The sequence shown here is derived from an EMBL/GenBank/DDBJ whole genome shotgun (WGS) entry which is preliminary data.</text>
</comment>
<evidence type="ECO:0000313" key="5">
    <source>
        <dbReference type="Proteomes" id="UP000321578"/>
    </source>
</evidence>
<sequence>MIHYILQVVAFQLFFLIIYDFFLRKETFFNGNRAYLLGTTVLSVVIPFIKIDGIKTMVSHQFVVQLPAVIIGNTRQAPIIDPEVANLAGISIAPEPISMWSPIFFVGMGIAAALLLFKVVKLLGLYLKHPKRWSGNLRIIDLINSSAAFSFFNYVFLGERIQQQDRSAILEHELVHVKEKHTWDLLFFELLRIVFWFNPLVYMYQNRVATLHEYIADAKAVKHQSKSQYYDQLLAQVFETQQFSFVNPFFKQSLIKKRILMLSQSKSKQINLLKYALLIPLVFGMLFYVSCSKQSLMDDDPAAFDLSQYSYSLEKGGEKSPEIQKVHDAYEDFLINHPEYVGWAEIDEQDDVVSYSVHSVDDEVPEGYTEMGYMFPNGSTYISYMNFRPIGNSKVEREISVNHDYDGAEEVPFSVIDEVPTTKDCFENNNSNEDRRHCLSDFVASHVNKNFNINLATQLGLTGRQRIHVIFKINTEGDVVNVMARAPHPALEKEAIRVLKSLPQFIPGKHKGKLVMVPYSLPILFQVNTDDINTAPEESNTNETMYVEKIRFNTDRDLVEVPFSVVEEAPRFEGCENLFDNQAVQDCTSDAISAFVNKNFNTKLAKTAGLTGKQRINVIFKIDTNGDVIGIRSRAQSPILEREIERVIKMLPRFMPGKQKGKPVVVPYSLPVIFVEQ</sequence>
<feature type="domain" description="Peptidase M56" evidence="3">
    <location>
        <begin position="159"/>
        <end position="262"/>
    </location>
</feature>
<proteinExistence type="predicted"/>
<evidence type="ECO:0000313" key="4">
    <source>
        <dbReference type="EMBL" id="TXD88234.1"/>
    </source>
</evidence>
<dbReference type="AlphaFoldDB" id="A0A5C6ZF56"/>
<accession>A0A5C6ZF56</accession>
<evidence type="ECO:0000256" key="1">
    <source>
        <dbReference type="SAM" id="Phobius"/>
    </source>
</evidence>
<dbReference type="PANTHER" id="PTHR34978:SF3">
    <property type="entry name" value="SLR0241 PROTEIN"/>
    <property type="match status" value="1"/>
</dbReference>
<gene>
    <name evidence="4" type="ORF">ESY86_14145</name>
</gene>
<evidence type="ECO:0000259" key="3">
    <source>
        <dbReference type="Pfam" id="PF05569"/>
    </source>
</evidence>
<feature type="transmembrane region" description="Helical" evidence="1">
    <location>
        <begin position="34"/>
        <end position="51"/>
    </location>
</feature>
<dbReference type="InterPro" id="IPR008756">
    <property type="entry name" value="Peptidase_M56"/>
</dbReference>
<keyword evidence="5" id="KW-1185">Reference proteome</keyword>
<feature type="transmembrane region" description="Helical" evidence="1">
    <location>
        <begin position="6"/>
        <end position="22"/>
    </location>
</feature>
<dbReference type="OrthoDB" id="1522859at2"/>
<protein>
    <submittedName>
        <fullName evidence="4">BlaR1 peptidase M56 family protein</fullName>
    </submittedName>
</protein>
<keyword evidence="1" id="KW-0812">Transmembrane</keyword>
<name>A0A5C6ZF56_9FLAO</name>
<dbReference type="Gene3D" id="3.30.1150.10">
    <property type="match status" value="2"/>
</dbReference>
<organism evidence="4 5">
    <name type="scientific">Subsaximicrobium wynnwilliamsii</name>
    <dbReference type="NCBI Taxonomy" id="291179"/>
    <lineage>
        <taxon>Bacteria</taxon>
        <taxon>Pseudomonadati</taxon>
        <taxon>Bacteroidota</taxon>
        <taxon>Flavobacteriia</taxon>
        <taxon>Flavobacteriales</taxon>
        <taxon>Flavobacteriaceae</taxon>
        <taxon>Subsaximicrobium</taxon>
    </lineage>
</organism>
<dbReference type="EMBL" id="VORO01000016">
    <property type="protein sequence ID" value="TXD88234.1"/>
    <property type="molecule type" value="Genomic_DNA"/>
</dbReference>
<keyword evidence="1" id="KW-0472">Membrane</keyword>
<feature type="domain" description="TonB C-terminal" evidence="2">
    <location>
        <begin position="605"/>
        <end position="674"/>
    </location>
</feature>
<keyword evidence="1" id="KW-1133">Transmembrane helix</keyword>
<evidence type="ECO:0000259" key="2">
    <source>
        <dbReference type="Pfam" id="PF03544"/>
    </source>
</evidence>
<dbReference type="Pfam" id="PF05569">
    <property type="entry name" value="Peptidase_M56"/>
    <property type="match status" value="1"/>
</dbReference>
<dbReference type="GO" id="GO:0055085">
    <property type="term" value="P:transmembrane transport"/>
    <property type="evidence" value="ECO:0007669"/>
    <property type="project" value="InterPro"/>
</dbReference>
<feature type="transmembrane region" description="Helical" evidence="1">
    <location>
        <begin position="272"/>
        <end position="289"/>
    </location>
</feature>
<feature type="transmembrane region" description="Helical" evidence="1">
    <location>
        <begin position="103"/>
        <end position="127"/>
    </location>
</feature>